<comment type="caution">
    <text evidence="1">The sequence shown here is derived from an EMBL/GenBank/DDBJ whole genome shotgun (WGS) entry which is preliminary data.</text>
</comment>
<accession>A0A3S1AGK9</accession>
<proteinExistence type="predicted"/>
<sequence>MESWRDAYNWERPTPSRGVDCKVFVFPLINYGLFWQGRDRAYARTSVSANVTCQEQDYPIRDRTNIDTDYNPCAEMGRFSLVFKRHQISFITDGSQDKRLTMLQHRDNRGIPGRLSQMLILYQHKPNHESKQISNLAELSQKGGKDGSKSLVHNTYFSFGGISVRDGLVWHCMAECGIYRFLLIATRGGIPACHLTILAHGEPGETTKGGEAENPACSTSVYCVYFAMHE</sequence>
<dbReference type="EMBL" id="RQTK01000011">
    <property type="protein sequence ID" value="RUS91474.1"/>
    <property type="molecule type" value="Genomic_DNA"/>
</dbReference>
<evidence type="ECO:0000313" key="1">
    <source>
        <dbReference type="EMBL" id="RUS91474.1"/>
    </source>
</evidence>
<dbReference type="AlphaFoldDB" id="A0A3S1AGK9"/>
<dbReference type="Proteomes" id="UP000271974">
    <property type="component" value="Unassembled WGS sequence"/>
</dbReference>
<protein>
    <submittedName>
        <fullName evidence="1">Uncharacterized protein</fullName>
    </submittedName>
</protein>
<organism evidence="1 2">
    <name type="scientific">Elysia chlorotica</name>
    <name type="common">Eastern emerald elysia</name>
    <name type="synonym">Sea slug</name>
    <dbReference type="NCBI Taxonomy" id="188477"/>
    <lineage>
        <taxon>Eukaryota</taxon>
        <taxon>Metazoa</taxon>
        <taxon>Spiralia</taxon>
        <taxon>Lophotrochozoa</taxon>
        <taxon>Mollusca</taxon>
        <taxon>Gastropoda</taxon>
        <taxon>Heterobranchia</taxon>
        <taxon>Euthyneura</taxon>
        <taxon>Panpulmonata</taxon>
        <taxon>Sacoglossa</taxon>
        <taxon>Placobranchoidea</taxon>
        <taxon>Plakobranchidae</taxon>
        <taxon>Elysia</taxon>
    </lineage>
</organism>
<reference evidence="1 2" key="1">
    <citation type="submission" date="2019-01" db="EMBL/GenBank/DDBJ databases">
        <title>A draft genome assembly of the solar-powered sea slug Elysia chlorotica.</title>
        <authorList>
            <person name="Cai H."/>
            <person name="Li Q."/>
            <person name="Fang X."/>
            <person name="Li J."/>
            <person name="Curtis N.E."/>
            <person name="Altenburger A."/>
            <person name="Shibata T."/>
            <person name="Feng M."/>
            <person name="Maeda T."/>
            <person name="Schwartz J.A."/>
            <person name="Shigenobu S."/>
            <person name="Lundholm N."/>
            <person name="Nishiyama T."/>
            <person name="Yang H."/>
            <person name="Hasebe M."/>
            <person name="Li S."/>
            <person name="Pierce S.K."/>
            <person name="Wang J."/>
        </authorList>
    </citation>
    <scope>NUCLEOTIDE SEQUENCE [LARGE SCALE GENOMIC DNA]</scope>
    <source>
        <strain evidence="1">EC2010</strain>
        <tissue evidence="1">Whole organism of an adult</tissue>
    </source>
</reference>
<gene>
    <name evidence="1" type="ORF">EGW08_000798</name>
</gene>
<name>A0A3S1AGK9_ELYCH</name>
<keyword evidence="2" id="KW-1185">Reference proteome</keyword>
<evidence type="ECO:0000313" key="2">
    <source>
        <dbReference type="Proteomes" id="UP000271974"/>
    </source>
</evidence>